<proteinExistence type="predicted"/>
<sequence>MGKPTIDHGDQKKLSVLIVDDCSSVQVLHRVWALKLGLEVHIAENGKIAVDLHRSGASFDLILMDLAMPIMNGEQATRELRAMGVDAMIVGVTAYDDGPERQAFVGAGLNACYSKPFTEFNLAPLVQVIKEINEKSI</sequence>
<accession>A0AA88CQE0</accession>
<dbReference type="CDD" id="cd17546">
    <property type="entry name" value="REC_hyHK_CKI1_RcsC-like"/>
    <property type="match status" value="1"/>
</dbReference>
<dbReference type="EMBL" id="BTGU01000001">
    <property type="protein sequence ID" value="GMN25841.1"/>
    <property type="molecule type" value="Genomic_DNA"/>
</dbReference>
<dbReference type="InterPro" id="IPR011006">
    <property type="entry name" value="CheY-like_superfamily"/>
</dbReference>
<protein>
    <recommendedName>
        <fullName evidence="2">Response regulatory domain-containing protein</fullName>
    </recommendedName>
</protein>
<evidence type="ECO:0000313" key="3">
    <source>
        <dbReference type="EMBL" id="GMN25841.1"/>
    </source>
</evidence>
<comment type="caution">
    <text evidence="3">The sequence shown here is derived from an EMBL/GenBank/DDBJ whole genome shotgun (WGS) entry which is preliminary data.</text>
</comment>
<evidence type="ECO:0000313" key="4">
    <source>
        <dbReference type="Proteomes" id="UP001187192"/>
    </source>
</evidence>
<dbReference type="Pfam" id="PF00072">
    <property type="entry name" value="Response_reg"/>
    <property type="match status" value="1"/>
</dbReference>
<dbReference type="Proteomes" id="UP001187192">
    <property type="component" value="Unassembled WGS sequence"/>
</dbReference>
<feature type="domain" description="Response regulatory" evidence="2">
    <location>
        <begin position="15"/>
        <end position="130"/>
    </location>
</feature>
<reference evidence="3" key="1">
    <citation type="submission" date="2023-07" db="EMBL/GenBank/DDBJ databases">
        <title>draft genome sequence of fig (Ficus carica).</title>
        <authorList>
            <person name="Takahashi T."/>
            <person name="Nishimura K."/>
        </authorList>
    </citation>
    <scope>NUCLEOTIDE SEQUENCE</scope>
</reference>
<name>A0AA88CQE0_FICCA</name>
<dbReference type="PANTHER" id="PTHR43228:SF1">
    <property type="entry name" value="TWO-COMPONENT RESPONSE REGULATOR ARR22"/>
    <property type="match status" value="1"/>
</dbReference>
<organism evidence="3 4">
    <name type="scientific">Ficus carica</name>
    <name type="common">Common fig</name>
    <dbReference type="NCBI Taxonomy" id="3494"/>
    <lineage>
        <taxon>Eukaryota</taxon>
        <taxon>Viridiplantae</taxon>
        <taxon>Streptophyta</taxon>
        <taxon>Embryophyta</taxon>
        <taxon>Tracheophyta</taxon>
        <taxon>Spermatophyta</taxon>
        <taxon>Magnoliopsida</taxon>
        <taxon>eudicotyledons</taxon>
        <taxon>Gunneridae</taxon>
        <taxon>Pentapetalae</taxon>
        <taxon>rosids</taxon>
        <taxon>fabids</taxon>
        <taxon>Rosales</taxon>
        <taxon>Moraceae</taxon>
        <taxon>Ficeae</taxon>
        <taxon>Ficus</taxon>
    </lineage>
</organism>
<gene>
    <name evidence="3" type="ORF">TIFTF001_001085</name>
</gene>
<keyword evidence="4" id="KW-1185">Reference proteome</keyword>
<dbReference type="PROSITE" id="PS50110">
    <property type="entry name" value="RESPONSE_REGULATORY"/>
    <property type="match status" value="1"/>
</dbReference>
<dbReference type="SUPFAM" id="SSF52172">
    <property type="entry name" value="CheY-like"/>
    <property type="match status" value="1"/>
</dbReference>
<evidence type="ECO:0000259" key="2">
    <source>
        <dbReference type="PROSITE" id="PS50110"/>
    </source>
</evidence>
<evidence type="ECO:0000256" key="1">
    <source>
        <dbReference type="PROSITE-ProRule" id="PRU00169"/>
    </source>
</evidence>
<keyword evidence="1" id="KW-0597">Phosphoprotein</keyword>
<dbReference type="Gene3D" id="3.40.50.2300">
    <property type="match status" value="1"/>
</dbReference>
<dbReference type="SMART" id="SM00448">
    <property type="entry name" value="REC"/>
    <property type="match status" value="1"/>
</dbReference>
<dbReference type="AlphaFoldDB" id="A0AA88CQE0"/>
<dbReference type="PANTHER" id="PTHR43228">
    <property type="entry name" value="TWO-COMPONENT RESPONSE REGULATOR"/>
    <property type="match status" value="1"/>
</dbReference>
<feature type="modified residue" description="4-aspartylphosphate" evidence="1">
    <location>
        <position position="65"/>
    </location>
</feature>
<dbReference type="InterPro" id="IPR052048">
    <property type="entry name" value="ST_Response_Regulator"/>
</dbReference>
<dbReference type="InterPro" id="IPR001789">
    <property type="entry name" value="Sig_transdc_resp-reg_receiver"/>
</dbReference>
<dbReference type="GO" id="GO:0000160">
    <property type="term" value="P:phosphorelay signal transduction system"/>
    <property type="evidence" value="ECO:0007669"/>
    <property type="project" value="InterPro"/>
</dbReference>